<dbReference type="AlphaFoldDB" id="A0A9P9APK1"/>
<dbReference type="Proteomes" id="UP000777438">
    <property type="component" value="Unassembled WGS sequence"/>
</dbReference>
<protein>
    <submittedName>
        <fullName evidence="1">Uncharacterized protein</fullName>
    </submittedName>
</protein>
<reference evidence="1 2" key="1">
    <citation type="journal article" date="2021" name="Nat. Commun.">
        <title>Genetic determinants of endophytism in the Arabidopsis root mycobiome.</title>
        <authorList>
            <person name="Mesny F."/>
            <person name="Miyauchi S."/>
            <person name="Thiergart T."/>
            <person name="Pickel B."/>
            <person name="Atanasova L."/>
            <person name="Karlsson M."/>
            <person name="Huettel B."/>
            <person name="Barry K.W."/>
            <person name="Haridas S."/>
            <person name="Chen C."/>
            <person name="Bauer D."/>
            <person name="Andreopoulos W."/>
            <person name="Pangilinan J."/>
            <person name="LaButti K."/>
            <person name="Riley R."/>
            <person name="Lipzen A."/>
            <person name="Clum A."/>
            <person name="Drula E."/>
            <person name="Henrissat B."/>
            <person name="Kohler A."/>
            <person name="Grigoriev I.V."/>
            <person name="Martin F.M."/>
            <person name="Hacquard S."/>
        </authorList>
    </citation>
    <scope>NUCLEOTIDE SEQUENCE [LARGE SCALE GENOMIC DNA]</scope>
    <source>
        <strain evidence="1 2">MPI-CAGE-CH-0241</strain>
    </source>
</reference>
<evidence type="ECO:0000313" key="2">
    <source>
        <dbReference type="Proteomes" id="UP000777438"/>
    </source>
</evidence>
<dbReference type="EMBL" id="JAGPYM010000013">
    <property type="protein sequence ID" value="KAH6888159.1"/>
    <property type="molecule type" value="Genomic_DNA"/>
</dbReference>
<name>A0A9P9APK1_9HYPO</name>
<proteinExistence type="predicted"/>
<evidence type="ECO:0000313" key="1">
    <source>
        <dbReference type="EMBL" id="KAH6888159.1"/>
    </source>
</evidence>
<gene>
    <name evidence="1" type="ORF">B0T10DRAFT_69804</name>
</gene>
<keyword evidence="2" id="KW-1185">Reference proteome</keyword>
<sequence length="185" mass="20785">MHWLWPSVLAVLGLDGEIIERFKRVGLRSGLCVPRGQRQLGTLETREPDRCWRAVRVKRRGEGGRTVSRPVSLNCQRQIGFKELRYDAERRGPSKHPIRRPPSIHGRTYRIGQCIMGGAVNRKATQMSGLVSGCVLLRALHKSPRQRTESALNAPPNPLVLPLIDAFHTCSAPYVWGTLCHVLLV</sequence>
<accession>A0A9P9APK1</accession>
<organism evidence="1 2">
    <name type="scientific">Thelonectria olida</name>
    <dbReference type="NCBI Taxonomy" id="1576542"/>
    <lineage>
        <taxon>Eukaryota</taxon>
        <taxon>Fungi</taxon>
        <taxon>Dikarya</taxon>
        <taxon>Ascomycota</taxon>
        <taxon>Pezizomycotina</taxon>
        <taxon>Sordariomycetes</taxon>
        <taxon>Hypocreomycetidae</taxon>
        <taxon>Hypocreales</taxon>
        <taxon>Nectriaceae</taxon>
        <taxon>Thelonectria</taxon>
    </lineage>
</organism>
<comment type="caution">
    <text evidence="1">The sequence shown here is derived from an EMBL/GenBank/DDBJ whole genome shotgun (WGS) entry which is preliminary data.</text>
</comment>